<dbReference type="InterPro" id="IPR052534">
    <property type="entry name" value="Extracell_DNA_Util/SecSys_Comp"/>
</dbReference>
<organism evidence="3">
    <name type="scientific">uncultured Solirubrobacteraceae bacterium</name>
    <dbReference type="NCBI Taxonomy" id="1162706"/>
    <lineage>
        <taxon>Bacteria</taxon>
        <taxon>Bacillati</taxon>
        <taxon>Actinomycetota</taxon>
        <taxon>Thermoleophilia</taxon>
        <taxon>Solirubrobacterales</taxon>
        <taxon>Solirubrobacteraceae</taxon>
        <taxon>environmental samples</taxon>
    </lineage>
</organism>
<dbReference type="InterPro" id="IPR007813">
    <property type="entry name" value="PilN"/>
</dbReference>
<name>A0A6J4R4F1_9ACTN</name>
<evidence type="ECO:0000313" key="3">
    <source>
        <dbReference type="EMBL" id="CAA9463924.1"/>
    </source>
</evidence>
<proteinExistence type="predicted"/>
<dbReference type="EMBL" id="CADCVJ010000029">
    <property type="protein sequence ID" value="CAA9463924.1"/>
    <property type="molecule type" value="Genomic_DNA"/>
</dbReference>
<dbReference type="Pfam" id="PF05137">
    <property type="entry name" value="PilN"/>
    <property type="match status" value="1"/>
</dbReference>
<dbReference type="PANTHER" id="PTHR40278">
    <property type="entry name" value="DNA UTILIZATION PROTEIN HOFN"/>
    <property type="match status" value="1"/>
</dbReference>
<evidence type="ECO:0000256" key="1">
    <source>
        <dbReference type="SAM" id="MobiDB-lite"/>
    </source>
</evidence>
<evidence type="ECO:0008006" key="4">
    <source>
        <dbReference type="Google" id="ProtNLM"/>
    </source>
</evidence>
<keyword evidence="2" id="KW-0812">Transmembrane</keyword>
<sequence length="289" mass="28775">MRAVNLLPPELRTASGRARSALKPTDDAPGGAGPYFVLGALALSLLAMVAYVLAANTVTERRAELARVTAEHEAAASRAAALKPYGDFQDMALRRTQTVTSLAALRFDWEQSLRDVSRALPDTVTLSALDGSISKDSGAASSPMRDAIPSPAITLKGCSRNQSAVASMLSRLRAVRGATRVTLSKSERVGTAGAVGAEAGPCGEGSRPQFEVVVFFQRSGAGAGAVTAAATMATAAPAPGSTATPAPGAAATPAPGATATPAPGAAASTAPGAPAPATAMPMPAGTSTP</sequence>
<reference evidence="3" key="1">
    <citation type="submission" date="2020-02" db="EMBL/GenBank/DDBJ databases">
        <authorList>
            <person name="Meier V. D."/>
        </authorList>
    </citation>
    <scope>NUCLEOTIDE SEQUENCE</scope>
    <source>
        <strain evidence="3">AVDCRST_MAG38</strain>
    </source>
</reference>
<protein>
    <recommendedName>
        <fullName evidence="4">Type IV pilus biogenesis protein PilN</fullName>
    </recommendedName>
</protein>
<dbReference type="PANTHER" id="PTHR40278:SF1">
    <property type="entry name" value="DNA UTILIZATION PROTEIN HOFN"/>
    <property type="match status" value="1"/>
</dbReference>
<dbReference type="AlphaFoldDB" id="A0A6J4R4F1"/>
<gene>
    <name evidence="3" type="ORF">AVDCRST_MAG38-488</name>
</gene>
<keyword evidence="2" id="KW-1133">Transmembrane helix</keyword>
<feature type="transmembrane region" description="Helical" evidence="2">
    <location>
        <begin position="32"/>
        <end position="54"/>
    </location>
</feature>
<accession>A0A6J4R4F1</accession>
<evidence type="ECO:0000256" key="2">
    <source>
        <dbReference type="SAM" id="Phobius"/>
    </source>
</evidence>
<feature type="region of interest" description="Disordered" evidence="1">
    <location>
        <begin position="236"/>
        <end position="289"/>
    </location>
</feature>
<keyword evidence="2" id="KW-0472">Membrane</keyword>